<dbReference type="EMBL" id="JBHSCZ010000003">
    <property type="protein sequence ID" value="MFC4263687.1"/>
    <property type="molecule type" value="Genomic_DNA"/>
</dbReference>
<keyword evidence="2" id="KW-0732">Signal</keyword>
<dbReference type="SMART" id="SM00849">
    <property type="entry name" value="Lactamase_B"/>
    <property type="match status" value="1"/>
</dbReference>
<evidence type="ECO:0000256" key="1">
    <source>
        <dbReference type="ARBA" id="ARBA00005250"/>
    </source>
</evidence>
<keyword evidence="5" id="KW-1185">Reference proteome</keyword>
<evidence type="ECO:0000256" key="2">
    <source>
        <dbReference type="SAM" id="SignalP"/>
    </source>
</evidence>
<dbReference type="PANTHER" id="PTHR42951:SF4">
    <property type="entry name" value="ACYL-COENZYME A THIOESTERASE MBLAC2"/>
    <property type="match status" value="1"/>
</dbReference>
<feature type="signal peptide" evidence="2">
    <location>
        <begin position="1"/>
        <end position="25"/>
    </location>
</feature>
<evidence type="ECO:0000259" key="3">
    <source>
        <dbReference type="SMART" id="SM00849"/>
    </source>
</evidence>
<dbReference type="Pfam" id="PF00753">
    <property type="entry name" value="Lactamase_B"/>
    <property type="match status" value="1"/>
</dbReference>
<dbReference type="SUPFAM" id="SSF56281">
    <property type="entry name" value="Metallo-hydrolase/oxidoreductase"/>
    <property type="match status" value="1"/>
</dbReference>
<feature type="domain" description="Metallo-beta-lactamase" evidence="3">
    <location>
        <begin position="49"/>
        <end position="226"/>
    </location>
</feature>
<dbReference type="InterPro" id="IPR036866">
    <property type="entry name" value="RibonucZ/Hydroxyglut_hydro"/>
</dbReference>
<dbReference type="Gene3D" id="3.60.15.10">
    <property type="entry name" value="Ribonuclease Z/Hydroxyacylglutathione hydrolase-like"/>
    <property type="match status" value="1"/>
</dbReference>
<evidence type="ECO:0000313" key="5">
    <source>
        <dbReference type="Proteomes" id="UP001595907"/>
    </source>
</evidence>
<proteinExistence type="inferred from homology"/>
<dbReference type="PANTHER" id="PTHR42951">
    <property type="entry name" value="METALLO-BETA-LACTAMASE DOMAIN-CONTAINING"/>
    <property type="match status" value="1"/>
</dbReference>
<dbReference type="Proteomes" id="UP001595907">
    <property type="component" value="Unassembled WGS sequence"/>
</dbReference>
<evidence type="ECO:0000313" key="4">
    <source>
        <dbReference type="EMBL" id="MFC4263687.1"/>
    </source>
</evidence>
<name>A0ABV8QVG8_9BACT</name>
<accession>A0ABV8QVG8</accession>
<gene>
    <name evidence="4" type="ORF">ACFOWM_12400</name>
</gene>
<organism evidence="4 5">
    <name type="scientific">Ferruginibacter yonginensis</name>
    <dbReference type="NCBI Taxonomy" id="1310416"/>
    <lineage>
        <taxon>Bacteria</taxon>
        <taxon>Pseudomonadati</taxon>
        <taxon>Bacteroidota</taxon>
        <taxon>Chitinophagia</taxon>
        <taxon>Chitinophagales</taxon>
        <taxon>Chitinophagaceae</taxon>
        <taxon>Ferruginibacter</taxon>
    </lineage>
</organism>
<reference evidence="5" key="1">
    <citation type="journal article" date="2019" name="Int. J. Syst. Evol. Microbiol.">
        <title>The Global Catalogue of Microorganisms (GCM) 10K type strain sequencing project: providing services to taxonomists for standard genome sequencing and annotation.</title>
        <authorList>
            <consortium name="The Broad Institute Genomics Platform"/>
            <consortium name="The Broad Institute Genome Sequencing Center for Infectious Disease"/>
            <person name="Wu L."/>
            <person name="Ma J."/>
        </authorList>
    </citation>
    <scope>NUCLEOTIDE SEQUENCE [LARGE SCALE GENOMIC DNA]</scope>
    <source>
        <strain evidence="5">CECT 8289</strain>
    </source>
</reference>
<dbReference type="RefSeq" id="WP_379710608.1">
    <property type="nucleotide sequence ID" value="NZ_JBHSCZ010000003.1"/>
</dbReference>
<dbReference type="InterPro" id="IPR050855">
    <property type="entry name" value="NDM-1-like"/>
</dbReference>
<dbReference type="CDD" id="cd16282">
    <property type="entry name" value="metallo-hydrolase-like_MBL-fold"/>
    <property type="match status" value="1"/>
</dbReference>
<comment type="caution">
    <text evidence="4">The sequence shown here is derived from an EMBL/GenBank/DDBJ whole genome shotgun (WGS) entry which is preliminary data.</text>
</comment>
<feature type="chain" id="PRO_5047106694" evidence="2">
    <location>
        <begin position="26"/>
        <end position="307"/>
    </location>
</feature>
<comment type="similarity">
    <text evidence="1">Belongs to the metallo-beta-lactamase superfamily. Class-B beta-lactamase family.</text>
</comment>
<protein>
    <submittedName>
        <fullName evidence="4">MBL fold metallo-hydrolase</fullName>
    </submittedName>
</protein>
<sequence>MQRRSFIKNGLTLSALALLSKSTLASFLNDPTYNIKMLTDTIGVFTEKGGTILFMIGKTGNIVVDAQFPDTAQHCIEALKTKNDQPFQLLVNTHHHGDHTAGNIAFKNLVAHVVAHENSKANQIAVAQKNKNEDKQLFPDETYTKTWNKKFDDETLALHYFGRGHTNGDSFVHFTKANIVHVGDLVFNRRHPFVDVAGGANITEWIQTLDKATKHFNEQTVYVCGHAGKGYDIIINKTDIVAFKTYLQNVLTVTKKAIKDGVSKADFLKNTTTIEGSPEWTGDGINRPLEAAWTELNPPIQQTTTTN</sequence>
<dbReference type="InterPro" id="IPR001279">
    <property type="entry name" value="Metallo-B-lactamas"/>
</dbReference>